<accession>A0A6P1QY96</accession>
<gene>
    <name evidence="1" type="primary">recO</name>
    <name evidence="1" type="ORF">DBX24_08805</name>
</gene>
<proteinExistence type="predicted"/>
<organism evidence="1 2">
    <name type="scientific">Bergeyella cardium</name>
    <dbReference type="NCBI Taxonomy" id="1585976"/>
    <lineage>
        <taxon>Bacteria</taxon>
        <taxon>Pseudomonadati</taxon>
        <taxon>Bacteroidota</taxon>
        <taxon>Flavobacteriia</taxon>
        <taxon>Flavobacteriales</taxon>
        <taxon>Weeksellaceae</taxon>
        <taxon>Bergeyella</taxon>
    </lineage>
</organism>
<dbReference type="Gene3D" id="2.40.50.140">
    <property type="entry name" value="Nucleic acid-binding proteins"/>
    <property type="match status" value="1"/>
</dbReference>
<dbReference type="InterPro" id="IPR022572">
    <property type="entry name" value="DNA_rep/recomb_RecO_N"/>
</dbReference>
<keyword evidence="2" id="KW-1185">Reference proteome</keyword>
<dbReference type="Pfam" id="PF02565">
    <property type="entry name" value="RecO_C"/>
    <property type="match status" value="1"/>
</dbReference>
<sequence>MEICTGFMLSAIKYGEQDAVLNCFTKEQGFMSLFVKNIYAKKNKKKPYLSPLNELYFKINHQQKSNVLKTISSVEPCWILDCNEDFSAMSIVLFVADFLNIILKNETPSDYLYEQISELRTKIEAKDHQCHLIFMINFLKNLGASPYISEGDFLNPEEGRFTNAMYNKYFGAEISRIWKGVLQSDMPYDFPIPSSERRNLLESIIIYYQHHIPNFREPESLDVVKQIFD</sequence>
<dbReference type="InterPro" id="IPR003717">
    <property type="entry name" value="RecO"/>
</dbReference>
<dbReference type="GO" id="GO:0006302">
    <property type="term" value="P:double-strand break repair"/>
    <property type="evidence" value="ECO:0007669"/>
    <property type="project" value="TreeGrafter"/>
</dbReference>
<evidence type="ECO:0000313" key="2">
    <source>
        <dbReference type="Proteomes" id="UP000464318"/>
    </source>
</evidence>
<dbReference type="GO" id="GO:0043590">
    <property type="term" value="C:bacterial nucleoid"/>
    <property type="evidence" value="ECO:0007669"/>
    <property type="project" value="TreeGrafter"/>
</dbReference>
<dbReference type="PANTHER" id="PTHR33991:SF1">
    <property type="entry name" value="DNA REPAIR PROTEIN RECO"/>
    <property type="match status" value="1"/>
</dbReference>
<reference evidence="1 2" key="1">
    <citation type="submission" date="2018-04" db="EMBL/GenBank/DDBJ databases">
        <title>Characteristic and Complete Genome Sequencing of A Novel Member of Infective Endocarditis Causative Bacteria: Bergeyella cardium QL-PH.</title>
        <authorList>
            <person name="Pan H."/>
            <person name="Sun E."/>
            <person name="Zhang Y."/>
        </authorList>
    </citation>
    <scope>NUCLEOTIDE SEQUENCE [LARGE SCALE GENOMIC DNA]</scope>
    <source>
        <strain evidence="1 2">HPQL</strain>
    </source>
</reference>
<dbReference type="KEGG" id="bcad:DBX24_08805"/>
<dbReference type="RefSeq" id="WP_160224625.1">
    <property type="nucleotide sequence ID" value="NZ_CP029149.1"/>
</dbReference>
<name>A0A6P1QY96_9FLAO</name>
<dbReference type="Pfam" id="PF11967">
    <property type="entry name" value="RecO_N"/>
    <property type="match status" value="1"/>
</dbReference>
<dbReference type="SUPFAM" id="SSF50249">
    <property type="entry name" value="Nucleic acid-binding proteins"/>
    <property type="match status" value="1"/>
</dbReference>
<dbReference type="NCBIfam" id="TIGR00613">
    <property type="entry name" value="reco"/>
    <property type="match status" value="1"/>
</dbReference>
<protein>
    <submittedName>
        <fullName evidence="1">DNA repair protein RecO</fullName>
    </submittedName>
</protein>
<dbReference type="GO" id="GO:0006310">
    <property type="term" value="P:DNA recombination"/>
    <property type="evidence" value="ECO:0007669"/>
    <property type="project" value="InterPro"/>
</dbReference>
<evidence type="ECO:0000313" key="1">
    <source>
        <dbReference type="EMBL" id="QHN65973.1"/>
    </source>
</evidence>
<dbReference type="Proteomes" id="UP000464318">
    <property type="component" value="Chromosome"/>
</dbReference>
<dbReference type="InterPro" id="IPR012340">
    <property type="entry name" value="NA-bd_OB-fold"/>
</dbReference>
<dbReference type="PANTHER" id="PTHR33991">
    <property type="entry name" value="DNA REPAIR PROTEIN RECO"/>
    <property type="match status" value="1"/>
</dbReference>
<dbReference type="AlphaFoldDB" id="A0A6P1QY96"/>
<dbReference type="OrthoDB" id="9789152at2"/>
<dbReference type="EMBL" id="CP029149">
    <property type="protein sequence ID" value="QHN65973.1"/>
    <property type="molecule type" value="Genomic_DNA"/>
</dbReference>